<organism evidence="5 6">
    <name type="scientific">Brucella ovis (strain ATCC 25840 / 63/290 / NCTC 10512)</name>
    <dbReference type="NCBI Taxonomy" id="444178"/>
    <lineage>
        <taxon>Bacteria</taxon>
        <taxon>Pseudomonadati</taxon>
        <taxon>Pseudomonadota</taxon>
        <taxon>Alphaproteobacteria</taxon>
        <taxon>Hyphomicrobiales</taxon>
        <taxon>Brucellaceae</taxon>
        <taxon>Brucella/Ochrobactrum group</taxon>
        <taxon>Brucella</taxon>
    </lineage>
</organism>
<comment type="similarity">
    <text evidence="1">Belongs to the SMP-30/CGR1 family.</text>
</comment>
<feature type="binding site" evidence="3">
    <location>
        <position position="122"/>
    </location>
    <ligand>
        <name>a divalent metal cation</name>
        <dbReference type="ChEBI" id="CHEBI:60240"/>
    </ligand>
</feature>
<feature type="active site" description="Proton donor/acceptor" evidence="2">
    <location>
        <position position="302"/>
    </location>
</feature>
<evidence type="ECO:0000313" key="6">
    <source>
        <dbReference type="Proteomes" id="UP000006383"/>
    </source>
</evidence>
<dbReference type="Gene3D" id="2.120.10.30">
    <property type="entry name" value="TolB, C-terminal domain"/>
    <property type="match status" value="1"/>
</dbReference>
<proteinExistence type="inferred from homology"/>
<dbReference type="PANTHER" id="PTHR10907">
    <property type="entry name" value="REGUCALCIN"/>
    <property type="match status" value="1"/>
</dbReference>
<feature type="binding site" evidence="3">
    <location>
        <position position="205"/>
    </location>
    <ligand>
        <name>substrate</name>
    </ligand>
</feature>
<dbReference type="GO" id="GO:0005509">
    <property type="term" value="F:calcium ion binding"/>
    <property type="evidence" value="ECO:0007669"/>
    <property type="project" value="TreeGrafter"/>
</dbReference>
<evidence type="ECO:0000259" key="4">
    <source>
        <dbReference type="Pfam" id="PF08450"/>
    </source>
</evidence>
<reference evidence="6" key="1">
    <citation type="journal article" date="2009" name="PLoS ONE">
        <title>Genome degradation in Brucella ovis corresponds with narrowing of its host range and tissue tropism.</title>
        <authorList>
            <person name="Tsolis R.M."/>
            <person name="Seshadri R."/>
            <person name="Santos R.L."/>
            <person name="Sangari F.J."/>
            <person name="Lobo J.M."/>
            <person name="de Jong M.F."/>
            <person name="Ren Q."/>
            <person name="Myers G."/>
            <person name="Brinkac L.M."/>
            <person name="Nelson W.C."/>
            <person name="Deboy R.T."/>
            <person name="Angiuoli S."/>
            <person name="Khouri H."/>
            <person name="Dimitrov G."/>
            <person name="Robinson J.R."/>
            <person name="Mulligan S."/>
            <person name="Walker R.L."/>
            <person name="Elzer P.E."/>
            <person name="Hassan K.A."/>
            <person name="Paulsen I.T."/>
        </authorList>
    </citation>
    <scope>NUCLEOTIDE SEQUENCE [LARGE SCALE GENOMIC DNA]</scope>
    <source>
        <strain evidence="6">ATCC 25840 / 63/290 / NCTC 10512</strain>
    </source>
</reference>
<dbReference type="EMBL" id="CP000708">
    <property type="protein sequence ID" value="ABQ60841.1"/>
    <property type="molecule type" value="Genomic_DNA"/>
</dbReference>
<keyword evidence="6" id="KW-1185">Reference proteome</keyword>
<dbReference type="SUPFAM" id="SSF63829">
    <property type="entry name" value="Calcium-dependent phosphotriesterase"/>
    <property type="match status" value="1"/>
</dbReference>
<dbReference type="Proteomes" id="UP000006383">
    <property type="component" value="Chromosome I"/>
</dbReference>
<dbReference type="GO" id="GO:0019853">
    <property type="term" value="P:L-ascorbic acid biosynthetic process"/>
    <property type="evidence" value="ECO:0007669"/>
    <property type="project" value="TreeGrafter"/>
</dbReference>
<dbReference type="PANTHER" id="PTHR10907:SF47">
    <property type="entry name" value="REGUCALCIN"/>
    <property type="match status" value="1"/>
</dbReference>
<dbReference type="HOGENOM" id="CLU_036110_3_1_5"/>
<feature type="binding site" evidence="3">
    <location>
        <position position="252"/>
    </location>
    <ligand>
        <name>a divalent metal cation</name>
        <dbReference type="ChEBI" id="CHEBI:60240"/>
    </ligand>
</feature>
<dbReference type="Pfam" id="PF08450">
    <property type="entry name" value="SGL"/>
    <property type="match status" value="1"/>
</dbReference>
<evidence type="ECO:0000256" key="2">
    <source>
        <dbReference type="PIRSR" id="PIRSR605511-1"/>
    </source>
</evidence>
<gene>
    <name evidence="5" type="ordered locus">BOV_2046</name>
</gene>
<feature type="binding site" evidence="3">
    <location>
        <position position="207"/>
    </location>
    <ligand>
        <name>substrate</name>
    </ligand>
</feature>
<dbReference type="PRINTS" id="PR01790">
    <property type="entry name" value="SMP30FAMILY"/>
</dbReference>
<evidence type="ECO:0000313" key="5">
    <source>
        <dbReference type="EMBL" id="ABQ60841.1"/>
    </source>
</evidence>
<name>A0A0H3API0_BRUO2</name>
<dbReference type="InterPro" id="IPR013658">
    <property type="entry name" value="SGL"/>
</dbReference>
<feature type="binding site" evidence="3">
    <location>
        <position position="302"/>
    </location>
    <ligand>
        <name>a divalent metal cation</name>
        <dbReference type="ChEBI" id="CHEBI:60240"/>
    </ligand>
</feature>
<keyword evidence="3" id="KW-0862">Zinc</keyword>
<dbReference type="AlphaFoldDB" id="A0A0H3API0"/>
<dbReference type="KEGG" id="bov:BOV_2046"/>
<sequence>MVSPVMFTVLIWSIWTATLRAMISSRFEVAGNLEHFQQKCEAVLRKLNATKQRDRATPAALFQQQPIAEAPGWAGWAGLASPACLCWRSDNVEFNSLEHFREKVVSVVKTKIFAEHIAELGEGPGYDPLTGNVWWFDILGQRLIEKNWDSGETHVHELGMKASALAVIDRNRQLIVSEHGLFIRERANGRLTLHHPLEADNEITRSNDARVHPSGAFWIGTMGKKAEKEAGSIWWYREGHVKKLFSGITITNSICFSPDGKVAYFADTDRNIIWRVDTDPETGLPVSEKSVFHHRSEAGNMDGSVVDAEGTLWNACWGGSAIHAYSPQGRLIRSVELPVKQPSCPAFVGPDAAVMIITSAFEGMNAKARQADPHAGKVLLLDLTLAGRHDPPVRL</sequence>
<protein>
    <submittedName>
        <fullName evidence="5">Smp-30/Cgr1 family protein</fullName>
    </submittedName>
</protein>
<evidence type="ECO:0000256" key="1">
    <source>
        <dbReference type="ARBA" id="ARBA00008853"/>
    </source>
</evidence>
<dbReference type="InterPro" id="IPR005511">
    <property type="entry name" value="SMP-30"/>
</dbReference>
<comment type="cofactor">
    <cofactor evidence="3">
        <name>Zn(2+)</name>
        <dbReference type="ChEBI" id="CHEBI:29105"/>
    </cofactor>
    <text evidence="3">Binds 1 divalent metal cation per subunit.</text>
</comment>
<evidence type="ECO:0000256" key="3">
    <source>
        <dbReference type="PIRSR" id="PIRSR605511-2"/>
    </source>
</evidence>
<dbReference type="InterPro" id="IPR011042">
    <property type="entry name" value="6-blade_b-propeller_TolB-like"/>
</dbReference>
<feature type="domain" description="SMP-30/Gluconolactonase/LRE-like region" evidence="4">
    <location>
        <begin position="120"/>
        <end position="360"/>
    </location>
</feature>
<keyword evidence="3" id="KW-0479">Metal-binding</keyword>
<accession>A0A0H3API0</accession>
<dbReference type="GO" id="GO:0004341">
    <property type="term" value="F:gluconolactonase activity"/>
    <property type="evidence" value="ECO:0007669"/>
    <property type="project" value="TreeGrafter"/>
</dbReference>